<dbReference type="PATRIC" id="fig|48936.3.peg.2569"/>
<name>A0A0B8ZGY3_9SPHN</name>
<dbReference type="EMBL" id="JRVC01000012">
    <property type="protein sequence ID" value="KHS45544.1"/>
    <property type="molecule type" value="Genomic_DNA"/>
</dbReference>
<keyword evidence="2" id="KW-1185">Reference proteome</keyword>
<reference evidence="1 2" key="1">
    <citation type="submission" date="2014-10" db="EMBL/GenBank/DDBJ databases">
        <title>Draft genome sequence of Novosphingobium subterraneum DSM 12447.</title>
        <authorList>
            <person name="Gan H.M."/>
            <person name="Gan H.Y."/>
            <person name="Savka M.A."/>
        </authorList>
    </citation>
    <scope>NUCLEOTIDE SEQUENCE [LARGE SCALE GENOMIC DNA]</scope>
    <source>
        <strain evidence="1 2">DSM 12447</strain>
    </source>
</reference>
<dbReference type="STRING" id="48936.NJ75_02563"/>
<evidence type="ECO:0000313" key="2">
    <source>
        <dbReference type="Proteomes" id="UP000031338"/>
    </source>
</evidence>
<gene>
    <name evidence="1" type="ORF">NJ75_02563</name>
</gene>
<sequence>MLHSAGSVELATKLSNDLERFDFLVRQMFGIPDDPNAMPLPIYLLPNKAAVGALYKVPEVAGFFSHDIEGRFIVSHREVAMSELELGAQATLFHEYAHFLMFRNFRFAYPSWYVEGFAEYLSTVEFDSQGRFDLGRPARHRAWTLARDDMPLTEVLAGKQGRNSDLFYGKSWLLVHFLSTSEERKGQLGNYLSLVAGGMPPDEAGTAASGDLKKLDRELDKYMRGSIKFSRSATPLPQPAAPALERLSPVDSAIVPLHLMRFIDKREEEALGELRQIALANPQSANAAYEVARAAQALANSTEDTAKEIALWNEAEKFNELGLKLAPWMARANLLKGEIEMHRLGNVSIRTPERWTAARGWVNKASDA</sequence>
<dbReference type="Proteomes" id="UP000031338">
    <property type="component" value="Unassembled WGS sequence"/>
</dbReference>
<proteinExistence type="predicted"/>
<accession>A0A0B8ZGY3</accession>
<protein>
    <recommendedName>
        <fullName evidence="3">Peptidase MA-like domain-containing protein</fullName>
    </recommendedName>
</protein>
<dbReference type="AlphaFoldDB" id="A0A0B8ZGY3"/>
<evidence type="ECO:0008006" key="3">
    <source>
        <dbReference type="Google" id="ProtNLM"/>
    </source>
</evidence>
<comment type="caution">
    <text evidence="1">The sequence shown here is derived from an EMBL/GenBank/DDBJ whole genome shotgun (WGS) entry which is preliminary data.</text>
</comment>
<organism evidence="1 2">
    <name type="scientific">Novosphingobium subterraneum</name>
    <dbReference type="NCBI Taxonomy" id="48936"/>
    <lineage>
        <taxon>Bacteria</taxon>
        <taxon>Pseudomonadati</taxon>
        <taxon>Pseudomonadota</taxon>
        <taxon>Alphaproteobacteria</taxon>
        <taxon>Sphingomonadales</taxon>
        <taxon>Sphingomonadaceae</taxon>
        <taxon>Novosphingobium</taxon>
    </lineage>
</organism>
<evidence type="ECO:0000313" key="1">
    <source>
        <dbReference type="EMBL" id="KHS45544.1"/>
    </source>
</evidence>